<comment type="subcellular location">
    <subcellularLocation>
        <location evidence="13">Nucleus</location>
    </subcellularLocation>
    <subcellularLocation>
        <location evidence="13">Chromosome</location>
        <location evidence="13">Telomere</location>
    </subcellularLocation>
</comment>
<evidence type="ECO:0000256" key="10">
    <source>
        <dbReference type="ARBA" id="ARBA00022918"/>
    </source>
</evidence>
<dbReference type="CDD" id="cd01648">
    <property type="entry name" value="TERT"/>
    <property type="match status" value="1"/>
</dbReference>
<reference evidence="16" key="1">
    <citation type="submission" date="2022-07" db="EMBL/GenBank/DDBJ databases">
        <title>Phylogenomic reconstructions and comparative analyses of Kickxellomycotina fungi.</title>
        <authorList>
            <person name="Reynolds N.K."/>
            <person name="Stajich J.E."/>
            <person name="Barry K."/>
            <person name="Grigoriev I.V."/>
            <person name="Crous P."/>
            <person name="Smith M.E."/>
        </authorList>
    </citation>
    <scope>NUCLEOTIDE SEQUENCE</scope>
    <source>
        <strain evidence="16">NBRC 32514</strain>
    </source>
</reference>
<dbReference type="PANTHER" id="PTHR12066">
    <property type="entry name" value="TELOMERASE REVERSE TRANSCRIPTASE"/>
    <property type="match status" value="1"/>
</dbReference>
<keyword evidence="10 13" id="KW-0695">RNA-directed DNA polymerase</keyword>
<dbReference type="Pfam" id="PF21399">
    <property type="entry name" value="TERT_C"/>
    <property type="match status" value="1"/>
</dbReference>
<dbReference type="GO" id="GO:0000333">
    <property type="term" value="C:telomerase catalytic core complex"/>
    <property type="evidence" value="ECO:0007669"/>
    <property type="project" value="TreeGrafter"/>
</dbReference>
<dbReference type="Pfam" id="PF00078">
    <property type="entry name" value="RVT_1"/>
    <property type="match status" value="1"/>
</dbReference>
<dbReference type="InterPro" id="IPR049139">
    <property type="entry name" value="TERT_C"/>
</dbReference>
<dbReference type="EMBL" id="JANBOJ010000131">
    <property type="protein sequence ID" value="KAJ1722092.1"/>
    <property type="molecule type" value="Genomic_DNA"/>
</dbReference>
<evidence type="ECO:0000256" key="13">
    <source>
        <dbReference type="RuleBase" id="RU365061"/>
    </source>
</evidence>
<comment type="caution">
    <text evidence="16">The sequence shown here is derived from an EMBL/GenBank/DDBJ whole genome shotgun (WGS) entry which is preliminary data.</text>
</comment>
<proteinExistence type="inferred from homology"/>
<organism evidence="16 17">
    <name type="scientific">Coemansia erecta</name>
    <dbReference type="NCBI Taxonomy" id="147472"/>
    <lineage>
        <taxon>Eukaryota</taxon>
        <taxon>Fungi</taxon>
        <taxon>Fungi incertae sedis</taxon>
        <taxon>Zoopagomycota</taxon>
        <taxon>Kickxellomycotina</taxon>
        <taxon>Kickxellomycetes</taxon>
        <taxon>Kickxellales</taxon>
        <taxon>Kickxellaceae</taxon>
        <taxon>Coemansia</taxon>
    </lineage>
</organism>
<feature type="domain" description="Reverse transcriptase" evidence="15">
    <location>
        <begin position="547"/>
        <end position="887"/>
    </location>
</feature>
<dbReference type="Proteomes" id="UP001149813">
    <property type="component" value="Unassembled WGS sequence"/>
</dbReference>
<sequence>MSASLFSGCYPVVSSLRGYMEIVLEDFQPSTIGDKGKFRRFLDTTIVGHSPVSRSHARAEPSDTLSSNVVNIISKLLGEAPNRLDVGTKYKQRKRAAEKNVLTAGYMTRTENHENTVRGSNCLTNKHVNSAVLEFDKTHWRMLYDHIGDRALEALLANTSVFILLRNQSYQQICGPPFIHSNKKRKLAIEVKHIDKILTRGLTSDAPDQRDSAQQPPLKRSCNKRTGQSVAPTYFTLPEDGCNLDILRRKMLYNMPTTTKCSDGKRKKKLDWKLVSTFALNRHVTAKDLLEDIFSQTPQFAANPSPRLTALAARMLKLHRKPNGQHTEDNSSRSTGSGSSQTDGLLTIQSKDILEYLNLNSDPESSLFSMSIPTELSPPTPEKTPLQSPVLAPFRPPEVPLNPLEMTSSHKQVYMFLQHCIQGIIPRDLIGGKKNHRELYKLVRLLVSAGCYDTLPLHDYIPRFVVDEVGFWLGDQDQEQQFGIYAGVIYWVLTEFAIQLIRSFFYVTEASTKESTLHYYRSDVWASATKDAWHVLVNDMYSKKKLGRSRYSSSRETIQYHRMRLVPKETSFRAIVNMKRTYVLCQKGFTPGAMRMDGGKYDQRSWFGSNYRHSEVLAAMRALCAAHPKITGSSVTCTSDIRTRLQTYKNCEQIKHALSNGSMLYMAKCDIRRAFDTISQDKLLELLRERILDKDANYALHKFWYASLGSDIDRKCVFRATPLSDVSSFEAVLQSMSKRSKQIVYGDWSEGRFVYMEDIYQTIEKSVRENLVLSSIGMLEQRTGIPQGSTLSTMLCNLFYGQLEHDYLASIVDPTCTLVMRLVDDFLIVSTSRDQVAASLKRLMEGFPEYGCQLNVDKTLANFDVDIGGRQVSRTFGDLFPWCGKLISSKTLDVMIDFGNMAQLRRMENNMRINTQGLNQRGLLRHRMLTNVRPRMIPLFMDVSFNSIDTVRLNLYQHFVVCAKKLHVFHRLIPARSSQEQLFGVVGDVIKTVYVMMRSACGSGGSFSAVDVAWLGLHAFYVVLLPKHARYVQLLKCIKGILDRPKFVRVGARLDSVVASPLNRTVHAIRY</sequence>
<dbReference type="SMART" id="SM00975">
    <property type="entry name" value="Telomerase_RBD"/>
    <property type="match status" value="1"/>
</dbReference>
<comment type="similarity">
    <text evidence="1 13">Belongs to the reverse transcriptase family. Telomerase subfamily.</text>
</comment>
<dbReference type="Pfam" id="PF12009">
    <property type="entry name" value="Telomerase_RBD"/>
    <property type="match status" value="1"/>
</dbReference>
<evidence type="ECO:0000256" key="9">
    <source>
        <dbReference type="ARBA" id="ARBA00022895"/>
    </source>
</evidence>
<dbReference type="InterPro" id="IPR043502">
    <property type="entry name" value="DNA/RNA_pol_sf"/>
</dbReference>
<evidence type="ECO:0000256" key="7">
    <source>
        <dbReference type="ARBA" id="ARBA00022723"/>
    </source>
</evidence>
<evidence type="ECO:0000313" key="17">
    <source>
        <dbReference type="Proteomes" id="UP001149813"/>
    </source>
</evidence>
<dbReference type="GO" id="GO:0007004">
    <property type="term" value="P:telomere maintenance via telomerase"/>
    <property type="evidence" value="ECO:0007669"/>
    <property type="project" value="TreeGrafter"/>
</dbReference>
<keyword evidence="9 13" id="KW-0779">Telomere</keyword>
<dbReference type="Pfam" id="PF11474">
    <property type="entry name" value="TEN_TERT"/>
    <property type="match status" value="1"/>
</dbReference>
<dbReference type="EC" id="2.7.7.49" evidence="2 13"/>
<evidence type="ECO:0000256" key="14">
    <source>
        <dbReference type="SAM" id="MobiDB-lite"/>
    </source>
</evidence>
<accession>A0A9W7Y026</accession>
<evidence type="ECO:0000256" key="4">
    <source>
        <dbReference type="ARBA" id="ARBA00022454"/>
    </source>
</evidence>
<dbReference type="OrthoDB" id="289721at2759"/>
<dbReference type="InterPro" id="IPR021891">
    <property type="entry name" value="Telomerase_RBD"/>
</dbReference>
<keyword evidence="8 13" id="KW-0460">Magnesium</keyword>
<dbReference type="Gene3D" id="1.10.357.90">
    <property type="match status" value="1"/>
</dbReference>
<keyword evidence="11 13" id="KW-0539">Nucleus</keyword>
<evidence type="ECO:0000256" key="11">
    <source>
        <dbReference type="ARBA" id="ARBA00023242"/>
    </source>
</evidence>
<comment type="catalytic activity">
    <reaction evidence="12 13">
        <text>DNA(n) + a 2'-deoxyribonucleoside 5'-triphosphate = DNA(n+1) + diphosphate</text>
        <dbReference type="Rhea" id="RHEA:22508"/>
        <dbReference type="Rhea" id="RHEA-COMP:17339"/>
        <dbReference type="Rhea" id="RHEA-COMP:17340"/>
        <dbReference type="ChEBI" id="CHEBI:33019"/>
        <dbReference type="ChEBI" id="CHEBI:61560"/>
        <dbReference type="ChEBI" id="CHEBI:173112"/>
        <dbReference type="EC" id="2.7.7.49"/>
    </reaction>
</comment>
<comment type="function">
    <text evidence="13">Telomerase is a ribonucleoprotein enzyme essential for the replication of chromosome termini in most eukaryotes. It elongates telomeres. It is a reverse transcriptase that adds simple sequence repeats to chromosome ends by copying a template sequence within the RNA component of the enzyme.</text>
</comment>
<evidence type="ECO:0000259" key="15">
    <source>
        <dbReference type="PROSITE" id="PS50878"/>
    </source>
</evidence>
<keyword evidence="4 13" id="KW-0158">Chromosome</keyword>
<dbReference type="AlphaFoldDB" id="A0A9W7Y026"/>
<feature type="region of interest" description="Disordered" evidence="14">
    <location>
        <begin position="321"/>
        <end position="343"/>
    </location>
</feature>
<dbReference type="Gene3D" id="1.10.132.70">
    <property type="match status" value="1"/>
</dbReference>
<evidence type="ECO:0000256" key="3">
    <source>
        <dbReference type="ARBA" id="ARBA00016182"/>
    </source>
</evidence>
<name>A0A9W7Y026_9FUNG</name>
<dbReference type="SUPFAM" id="SSF56672">
    <property type="entry name" value="DNA/RNA polymerases"/>
    <property type="match status" value="1"/>
</dbReference>
<evidence type="ECO:0000256" key="1">
    <source>
        <dbReference type="ARBA" id="ARBA00008001"/>
    </source>
</evidence>
<dbReference type="PROSITE" id="PS50878">
    <property type="entry name" value="RT_POL"/>
    <property type="match status" value="1"/>
</dbReference>
<dbReference type="InterPro" id="IPR049915">
    <property type="entry name" value="TERT_TEN"/>
</dbReference>
<dbReference type="GO" id="GO:0042162">
    <property type="term" value="F:telomeric DNA binding"/>
    <property type="evidence" value="ECO:0007669"/>
    <property type="project" value="TreeGrafter"/>
</dbReference>
<dbReference type="InterPro" id="IPR003545">
    <property type="entry name" value="Telomerase_RT"/>
</dbReference>
<evidence type="ECO:0000256" key="6">
    <source>
        <dbReference type="ARBA" id="ARBA00022695"/>
    </source>
</evidence>
<keyword evidence="17" id="KW-1185">Reference proteome</keyword>
<dbReference type="InterPro" id="IPR000477">
    <property type="entry name" value="RT_dom"/>
</dbReference>
<dbReference type="GO" id="GO:0003720">
    <property type="term" value="F:telomerase activity"/>
    <property type="evidence" value="ECO:0007669"/>
    <property type="project" value="InterPro"/>
</dbReference>
<evidence type="ECO:0000256" key="2">
    <source>
        <dbReference type="ARBA" id="ARBA00012493"/>
    </source>
</evidence>
<evidence type="ECO:0000313" key="16">
    <source>
        <dbReference type="EMBL" id="KAJ1722092.1"/>
    </source>
</evidence>
<dbReference type="PRINTS" id="PR01365">
    <property type="entry name" value="TELOMERASERT"/>
</dbReference>
<dbReference type="GO" id="GO:0000781">
    <property type="term" value="C:chromosome, telomeric region"/>
    <property type="evidence" value="ECO:0007669"/>
    <property type="project" value="UniProtKB-SubCell"/>
</dbReference>
<keyword evidence="5 13" id="KW-0808">Transferase</keyword>
<keyword evidence="7 13" id="KW-0479">Metal-binding</keyword>
<keyword evidence="6 13" id="KW-0548">Nucleotidyltransferase</keyword>
<protein>
    <recommendedName>
        <fullName evidence="3 13">Telomerase reverse transcriptase</fullName>
        <ecNumber evidence="2 13">2.7.7.49</ecNumber>
    </recommendedName>
    <alternativeName>
        <fullName evidence="13">Telomerase catalytic subunit</fullName>
    </alternativeName>
</protein>
<dbReference type="GO" id="GO:0046872">
    <property type="term" value="F:metal ion binding"/>
    <property type="evidence" value="ECO:0007669"/>
    <property type="project" value="UniProtKB-KW"/>
</dbReference>
<evidence type="ECO:0000256" key="5">
    <source>
        <dbReference type="ARBA" id="ARBA00022679"/>
    </source>
</evidence>
<evidence type="ECO:0000256" key="8">
    <source>
        <dbReference type="ARBA" id="ARBA00022842"/>
    </source>
</evidence>
<dbReference type="GO" id="GO:0070034">
    <property type="term" value="F:telomerase RNA binding"/>
    <property type="evidence" value="ECO:0007669"/>
    <property type="project" value="TreeGrafter"/>
</dbReference>
<gene>
    <name evidence="16" type="primary">EST2</name>
    <name evidence="16" type="ORF">LPJ53_003461</name>
</gene>
<feature type="region of interest" description="Disordered" evidence="14">
    <location>
        <begin position="202"/>
        <end position="225"/>
    </location>
</feature>
<dbReference type="PANTHER" id="PTHR12066:SF0">
    <property type="entry name" value="TELOMERASE REVERSE TRANSCRIPTASE"/>
    <property type="match status" value="1"/>
</dbReference>
<feature type="region of interest" description="Disordered" evidence="14">
    <location>
        <begin position="370"/>
        <end position="389"/>
    </location>
</feature>
<evidence type="ECO:0000256" key="12">
    <source>
        <dbReference type="ARBA" id="ARBA00048173"/>
    </source>
</evidence>